<dbReference type="Proteomes" id="UP000695000">
    <property type="component" value="Unplaced"/>
</dbReference>
<accession>A0ABM1MWS3</accession>
<keyword evidence="2" id="KW-1185">Reference proteome</keyword>
<protein>
    <submittedName>
        <fullName evidence="3">Uncharacterized protein LOC108564473</fullName>
    </submittedName>
</protein>
<name>A0ABM1MWS3_NICVS</name>
<evidence type="ECO:0000313" key="3">
    <source>
        <dbReference type="RefSeq" id="XP_017779023.1"/>
    </source>
</evidence>
<organism evidence="2 3">
    <name type="scientific">Nicrophorus vespilloides</name>
    <name type="common">Boreal carrion beetle</name>
    <dbReference type="NCBI Taxonomy" id="110193"/>
    <lineage>
        <taxon>Eukaryota</taxon>
        <taxon>Metazoa</taxon>
        <taxon>Ecdysozoa</taxon>
        <taxon>Arthropoda</taxon>
        <taxon>Hexapoda</taxon>
        <taxon>Insecta</taxon>
        <taxon>Pterygota</taxon>
        <taxon>Neoptera</taxon>
        <taxon>Endopterygota</taxon>
        <taxon>Coleoptera</taxon>
        <taxon>Polyphaga</taxon>
        <taxon>Staphyliniformia</taxon>
        <taxon>Silphidae</taxon>
        <taxon>Nicrophorinae</taxon>
        <taxon>Nicrophorus</taxon>
    </lineage>
</organism>
<dbReference type="RefSeq" id="XP_017779023.1">
    <property type="nucleotide sequence ID" value="XM_017923534.1"/>
</dbReference>
<feature type="compositionally biased region" description="Basic and acidic residues" evidence="1">
    <location>
        <begin position="169"/>
        <end position="178"/>
    </location>
</feature>
<feature type="compositionally biased region" description="Basic residues" evidence="1">
    <location>
        <begin position="159"/>
        <end position="168"/>
    </location>
</feature>
<proteinExistence type="predicted"/>
<reference evidence="3" key="1">
    <citation type="submission" date="2025-08" db="UniProtKB">
        <authorList>
            <consortium name="RefSeq"/>
        </authorList>
    </citation>
    <scope>IDENTIFICATION</scope>
    <source>
        <tissue evidence="3">Whole Larva</tissue>
    </source>
</reference>
<sequence length="249" mass="28397">MNEDESNVEEIAVKREVTLDNVRFPHHRDTLSRAVDVKALKSYNAPLDHDPETSAASELPEDDEDEPEPSDESEGAVSDSSCCSSTLVYKRIEEKLSSSYHLIEIRRLTDANQVEVMRCETTCKNLPESEDTKMQVMMESSEPTKKVAENVEAMWSRKNRGKKGGSHRRNSEPGELVRNRKGSTMWKFKGGAAVNPLVKNKRFDQAERKKLYKVRVKRKPNTSAFDAGRIYKVNGINPTRPYSFFRKVQ</sequence>
<evidence type="ECO:0000256" key="1">
    <source>
        <dbReference type="SAM" id="MobiDB-lite"/>
    </source>
</evidence>
<gene>
    <name evidence="3" type="primary">LOC108564473</name>
</gene>
<feature type="compositionally biased region" description="Acidic residues" evidence="1">
    <location>
        <begin position="59"/>
        <end position="74"/>
    </location>
</feature>
<feature type="region of interest" description="Disordered" evidence="1">
    <location>
        <begin position="159"/>
        <end position="180"/>
    </location>
</feature>
<feature type="region of interest" description="Disordered" evidence="1">
    <location>
        <begin position="42"/>
        <end position="81"/>
    </location>
</feature>
<evidence type="ECO:0000313" key="2">
    <source>
        <dbReference type="Proteomes" id="UP000695000"/>
    </source>
</evidence>
<dbReference type="GeneID" id="108564473"/>